<reference evidence="2 3" key="1">
    <citation type="journal article" date="2019" name="Int. J. Syst. Evol. Microbiol.">
        <title>The Global Catalogue of Microorganisms (GCM) 10K type strain sequencing project: providing services to taxonomists for standard genome sequencing and annotation.</title>
        <authorList>
            <consortium name="The Broad Institute Genomics Platform"/>
            <consortium name="The Broad Institute Genome Sequencing Center for Infectious Disease"/>
            <person name="Wu L."/>
            <person name="Ma J."/>
        </authorList>
    </citation>
    <scope>NUCLEOTIDE SEQUENCE [LARGE SCALE GENOMIC DNA]</scope>
    <source>
        <strain evidence="2 3">CGMCC 1.10593</strain>
    </source>
</reference>
<evidence type="ECO:0000256" key="1">
    <source>
        <dbReference type="SAM" id="Phobius"/>
    </source>
</evidence>
<feature type="transmembrane region" description="Helical" evidence="1">
    <location>
        <begin position="34"/>
        <end position="52"/>
    </location>
</feature>
<gene>
    <name evidence="2" type="ORF">ACFSBW_09755</name>
</gene>
<sequence>MDPVKSSIGGGVVATAVLTVFLLVADIVLSETSLFVFATFTSLCAVGGEPYCTVGSPAAAALTYFWFSLLFVFAWPLLFGGFTWGLPGESGLTHGVVFGLVLWAGYALTVFLEIGLGRETFAGTVPIVLLTLGAYLVYGSVLGTVYDRLAGHRTFLSEDVPDPSGSQL</sequence>
<keyword evidence="1" id="KW-1133">Transmembrane helix</keyword>
<evidence type="ECO:0000313" key="2">
    <source>
        <dbReference type="EMBL" id="MFD1642154.1"/>
    </source>
</evidence>
<name>A0ABD6D7D0_9EURY</name>
<keyword evidence="1" id="KW-0472">Membrane</keyword>
<keyword evidence="1" id="KW-0812">Transmembrane</keyword>
<proteinExistence type="predicted"/>
<keyword evidence="3" id="KW-1185">Reference proteome</keyword>
<feature type="transmembrane region" description="Helical" evidence="1">
    <location>
        <begin position="7"/>
        <end position="28"/>
    </location>
</feature>
<accession>A0ABD6D7D0</accession>
<dbReference type="AlphaFoldDB" id="A0ABD6D7D0"/>
<dbReference type="InterPro" id="IPR046739">
    <property type="entry name" value="DUF6789"/>
</dbReference>
<dbReference type="RefSeq" id="WP_256395474.1">
    <property type="nucleotide sequence ID" value="NZ_JANHDJ010000002.1"/>
</dbReference>
<protein>
    <submittedName>
        <fullName evidence="2">DUF6789 family protein</fullName>
    </submittedName>
</protein>
<organism evidence="2 3">
    <name type="scientific">Halohasta litorea</name>
    <dbReference type="NCBI Taxonomy" id="869891"/>
    <lineage>
        <taxon>Archaea</taxon>
        <taxon>Methanobacteriati</taxon>
        <taxon>Methanobacteriota</taxon>
        <taxon>Stenosarchaea group</taxon>
        <taxon>Halobacteria</taxon>
        <taxon>Halobacteriales</taxon>
        <taxon>Haloferacaceae</taxon>
        <taxon>Halohasta</taxon>
    </lineage>
</organism>
<comment type="caution">
    <text evidence="2">The sequence shown here is derived from an EMBL/GenBank/DDBJ whole genome shotgun (WGS) entry which is preliminary data.</text>
</comment>
<feature type="transmembrane region" description="Helical" evidence="1">
    <location>
        <begin position="92"/>
        <end position="112"/>
    </location>
</feature>
<dbReference type="Proteomes" id="UP001597052">
    <property type="component" value="Unassembled WGS sequence"/>
</dbReference>
<feature type="transmembrane region" description="Helical" evidence="1">
    <location>
        <begin position="64"/>
        <end position="86"/>
    </location>
</feature>
<feature type="transmembrane region" description="Helical" evidence="1">
    <location>
        <begin position="124"/>
        <end position="146"/>
    </location>
</feature>
<evidence type="ECO:0000313" key="3">
    <source>
        <dbReference type="Proteomes" id="UP001597052"/>
    </source>
</evidence>
<dbReference type="EMBL" id="JBHUDM010000002">
    <property type="protein sequence ID" value="MFD1642154.1"/>
    <property type="molecule type" value="Genomic_DNA"/>
</dbReference>
<dbReference type="Pfam" id="PF20587">
    <property type="entry name" value="DUF6789"/>
    <property type="match status" value="1"/>
</dbReference>